<protein>
    <submittedName>
        <fullName evidence="1">Uncharacterized protein</fullName>
    </submittedName>
</protein>
<dbReference type="Proteomes" id="UP001367508">
    <property type="component" value="Unassembled WGS sequence"/>
</dbReference>
<accession>A0AAN9LRC2</accession>
<name>A0AAN9LRC2_CANGL</name>
<dbReference type="EMBL" id="JAYMYQ010000004">
    <property type="protein sequence ID" value="KAK7339024.1"/>
    <property type="molecule type" value="Genomic_DNA"/>
</dbReference>
<comment type="caution">
    <text evidence="1">The sequence shown here is derived from an EMBL/GenBank/DDBJ whole genome shotgun (WGS) entry which is preliminary data.</text>
</comment>
<evidence type="ECO:0000313" key="2">
    <source>
        <dbReference type="Proteomes" id="UP001367508"/>
    </source>
</evidence>
<dbReference type="AlphaFoldDB" id="A0AAN9LRC2"/>
<proteinExistence type="predicted"/>
<reference evidence="1 2" key="1">
    <citation type="submission" date="2024-01" db="EMBL/GenBank/DDBJ databases">
        <title>The genomes of 5 underutilized Papilionoideae crops provide insights into root nodulation and disease resistanc.</title>
        <authorList>
            <person name="Jiang F."/>
        </authorList>
    </citation>
    <scope>NUCLEOTIDE SEQUENCE [LARGE SCALE GENOMIC DNA]</scope>
    <source>
        <strain evidence="1">LVBAO_FW01</strain>
        <tissue evidence="1">Leaves</tissue>
    </source>
</reference>
<gene>
    <name evidence="1" type="ORF">VNO77_19663</name>
</gene>
<organism evidence="1 2">
    <name type="scientific">Canavalia gladiata</name>
    <name type="common">Sword bean</name>
    <name type="synonym">Dolichos gladiatus</name>
    <dbReference type="NCBI Taxonomy" id="3824"/>
    <lineage>
        <taxon>Eukaryota</taxon>
        <taxon>Viridiplantae</taxon>
        <taxon>Streptophyta</taxon>
        <taxon>Embryophyta</taxon>
        <taxon>Tracheophyta</taxon>
        <taxon>Spermatophyta</taxon>
        <taxon>Magnoliopsida</taxon>
        <taxon>eudicotyledons</taxon>
        <taxon>Gunneridae</taxon>
        <taxon>Pentapetalae</taxon>
        <taxon>rosids</taxon>
        <taxon>fabids</taxon>
        <taxon>Fabales</taxon>
        <taxon>Fabaceae</taxon>
        <taxon>Papilionoideae</taxon>
        <taxon>50 kb inversion clade</taxon>
        <taxon>NPAAA clade</taxon>
        <taxon>indigoferoid/millettioid clade</taxon>
        <taxon>Phaseoleae</taxon>
        <taxon>Canavalia</taxon>
    </lineage>
</organism>
<evidence type="ECO:0000313" key="1">
    <source>
        <dbReference type="EMBL" id="KAK7339024.1"/>
    </source>
</evidence>
<sequence length="259" mass="29129">MPSLMLMMLRPYLRSVQTVMECIYIQIQLICKQQIPSQSKREMVKAGFTPCVTTYNALAKSRAVVVMKVQSRGLAKDISRSTWKLDGDLVVEPFNVFNGLAGENSRFLGVLISCSVAWCTSRKRMNQSYVVLKRIGTVHDWPKGARRSVYACDLLDSDLTFTQVAIGHQWKLSNEHMEYPPLLLNQFMHFQQPRIGAEKKRVNPCLMLFVVNSSCEVGDVGYAPLGHVNSLLIWATHTMVTPAALDQAHSITGEPKRVV</sequence>
<keyword evidence="2" id="KW-1185">Reference proteome</keyword>